<dbReference type="InterPro" id="IPR018891">
    <property type="entry name" value="AIPR_C"/>
</dbReference>
<keyword evidence="4" id="KW-1185">Reference proteome</keyword>
<feature type="domain" description="Abortive infection phage resistance protein N-terminal" evidence="2">
    <location>
        <begin position="41"/>
        <end position="185"/>
    </location>
</feature>
<protein>
    <submittedName>
        <fullName evidence="3">Abortive phage infection protein</fullName>
    </submittedName>
</protein>
<organism evidence="3 4">
    <name type="scientific">Brasilonema bromeliae SPC951</name>
    <dbReference type="NCBI Taxonomy" id="385972"/>
    <lineage>
        <taxon>Bacteria</taxon>
        <taxon>Bacillati</taxon>
        <taxon>Cyanobacteriota</taxon>
        <taxon>Cyanophyceae</taxon>
        <taxon>Nostocales</taxon>
        <taxon>Scytonemataceae</taxon>
        <taxon>Brasilonema</taxon>
        <taxon>Bromeliae group (in: Brasilonema)</taxon>
    </lineage>
</organism>
<evidence type="ECO:0000259" key="1">
    <source>
        <dbReference type="Pfam" id="PF10592"/>
    </source>
</evidence>
<dbReference type="Proteomes" id="UP000718564">
    <property type="component" value="Unassembled WGS sequence"/>
</dbReference>
<evidence type="ECO:0000259" key="2">
    <source>
        <dbReference type="Pfam" id="PF22879"/>
    </source>
</evidence>
<gene>
    <name evidence="3" type="ORF">DP116_16230</name>
</gene>
<name>A0ABX1PA91_9CYAN</name>
<reference evidence="3 4" key="1">
    <citation type="submission" date="2018-06" db="EMBL/GenBank/DDBJ databases">
        <title>Comparative genomics of Brasilonema spp. strains.</title>
        <authorList>
            <person name="Alvarenga D.O."/>
            <person name="Fiore M.F."/>
            <person name="Varani A.M."/>
        </authorList>
    </citation>
    <scope>NUCLEOTIDE SEQUENCE [LARGE SCALE GENOMIC DNA]</scope>
    <source>
        <strain evidence="3 4">SPC951</strain>
    </source>
</reference>
<dbReference type="RefSeq" id="WP_169156172.1">
    <property type="nucleotide sequence ID" value="NZ_CAWPJE010000115.1"/>
</dbReference>
<proteinExistence type="predicted"/>
<sequence length="694" mass="79502">MNEQTKLIQFAAELIQEVINNSEAGQDNEDGEGDSFREDEFTRLMIEYLTDAGELDDGEVCYHRNRGIKVNGYSINQDFECLNLFISIYTQSIPPVTVTKQEVETAFRRLTNFLQKALKGYHLSIEEASSVFDMALQIHDLRTQLSQIRLYLFTDGRTTIDVKQHETIENITCSFHVWDIERTYRCLSSGKQRETIEIDFESQYGVAIPCLPMPRSNSDYTAYMVIIPGEILYKIYAEYGPRLLERNVRSFLQARGKVNKGIRQTILQEPHRFLAYNNGISATAEAVELVDLPGGGKGIKSARDLQIVNGGQTTVSIYQAAKKDKADVSNIYVQAKLSVVAPEKANEIVPLISRYANNQNKVNEADFSANDPFHIQIEEFSRTIWAPAVDGTQRQTRWFYERTRGQYLDVKGREGTAAKKKIFTTTHPTSQKFTKTDLAKFENTWNQLPHLVSLGAEKNFREFTIQLAKRGKFQPDEDYFKRLIAKAILFRKTEKIVQVQQFGGYRANIVTYTLAYLSNKTAQQIDLERIWREQGLSPALQEAIKIVSYQVHQVIINPPGGRNVTEWCKKEECWKQIQTIEIELPNEFWNELISVDTKPNQIDKGIESPDTEDLKVIVQINEVSDETWFQLAHWAKETDNLHSWQRSLAFSLGKLAAKRKSPSYKQANEGIKILHEAEQLGFKYTHDSNGKISV</sequence>
<dbReference type="InterPro" id="IPR055101">
    <property type="entry name" value="AIPR_N"/>
</dbReference>
<dbReference type="Pfam" id="PF10592">
    <property type="entry name" value="AIPR"/>
    <property type="match status" value="1"/>
</dbReference>
<feature type="domain" description="Abortive phage infection protein C-terminal" evidence="1">
    <location>
        <begin position="244"/>
        <end position="559"/>
    </location>
</feature>
<dbReference type="Pfam" id="PF22879">
    <property type="entry name" value="AIPR_N"/>
    <property type="match status" value="1"/>
</dbReference>
<comment type="caution">
    <text evidence="3">The sequence shown here is derived from an EMBL/GenBank/DDBJ whole genome shotgun (WGS) entry which is preliminary data.</text>
</comment>
<evidence type="ECO:0000313" key="3">
    <source>
        <dbReference type="EMBL" id="NMG20918.1"/>
    </source>
</evidence>
<dbReference type="EMBL" id="QMEB01000123">
    <property type="protein sequence ID" value="NMG20918.1"/>
    <property type="molecule type" value="Genomic_DNA"/>
</dbReference>
<evidence type="ECO:0000313" key="4">
    <source>
        <dbReference type="Proteomes" id="UP000718564"/>
    </source>
</evidence>
<accession>A0ABX1PA91</accession>